<dbReference type="EMBL" id="CACRXK020007040">
    <property type="protein sequence ID" value="CAB4011139.1"/>
    <property type="molecule type" value="Genomic_DNA"/>
</dbReference>
<dbReference type="GO" id="GO:0016747">
    <property type="term" value="F:acyltransferase activity, transferring groups other than amino-acyl groups"/>
    <property type="evidence" value="ECO:0007669"/>
    <property type="project" value="InterPro"/>
</dbReference>
<dbReference type="Pfam" id="PF00583">
    <property type="entry name" value="Acetyltransf_1"/>
    <property type="match status" value="1"/>
</dbReference>
<proteinExistence type="predicted"/>
<evidence type="ECO:0000313" key="1">
    <source>
        <dbReference type="EMBL" id="CAB4011139.1"/>
    </source>
</evidence>
<dbReference type="SUPFAM" id="SSF55729">
    <property type="entry name" value="Acyl-CoA N-acyltransferases (Nat)"/>
    <property type="match status" value="1"/>
</dbReference>
<dbReference type="PANTHER" id="PTHR47403">
    <property type="entry name" value="LOC100145250 PROTEIN"/>
    <property type="match status" value="1"/>
</dbReference>
<name>A0A7D9EKD1_PARCT</name>
<dbReference type="Pfam" id="PF24066">
    <property type="entry name" value="Hisat_C"/>
    <property type="match status" value="1"/>
</dbReference>
<dbReference type="CDD" id="cd04301">
    <property type="entry name" value="NAT_SF"/>
    <property type="match status" value="1"/>
</dbReference>
<protein>
    <submittedName>
        <fullName evidence="1">Histidine N-acetyltransferase-like</fullName>
    </submittedName>
</protein>
<keyword evidence="2" id="KW-1185">Reference proteome</keyword>
<evidence type="ECO:0000313" key="2">
    <source>
        <dbReference type="Proteomes" id="UP001152795"/>
    </source>
</evidence>
<reference evidence="1" key="1">
    <citation type="submission" date="2020-04" db="EMBL/GenBank/DDBJ databases">
        <authorList>
            <person name="Alioto T."/>
            <person name="Alioto T."/>
            <person name="Gomez Garrido J."/>
        </authorList>
    </citation>
    <scope>NUCLEOTIDE SEQUENCE</scope>
    <source>
        <strain evidence="1">A484AB</strain>
    </source>
</reference>
<comment type="caution">
    <text evidence="1">The sequence shown here is derived from an EMBL/GenBank/DDBJ whole genome shotgun (WGS) entry which is preliminary data.</text>
</comment>
<dbReference type="InterPro" id="IPR056483">
    <property type="entry name" value="Hisat_C"/>
</dbReference>
<dbReference type="Proteomes" id="UP001152795">
    <property type="component" value="Unassembled WGS sequence"/>
</dbReference>
<organism evidence="1 2">
    <name type="scientific">Paramuricea clavata</name>
    <name type="common">Red gorgonian</name>
    <name type="synonym">Violescent sea-whip</name>
    <dbReference type="NCBI Taxonomy" id="317549"/>
    <lineage>
        <taxon>Eukaryota</taxon>
        <taxon>Metazoa</taxon>
        <taxon>Cnidaria</taxon>
        <taxon>Anthozoa</taxon>
        <taxon>Octocorallia</taxon>
        <taxon>Malacalcyonacea</taxon>
        <taxon>Plexauridae</taxon>
        <taxon>Paramuricea</taxon>
    </lineage>
</organism>
<dbReference type="PANTHER" id="PTHR47403:SF6">
    <property type="entry name" value="N-ACETYLTRANSFERASE DOMAIN-CONTAINING PROTEIN"/>
    <property type="match status" value="1"/>
</dbReference>
<dbReference type="AlphaFoldDB" id="A0A7D9EKD1"/>
<dbReference type="OrthoDB" id="5981478at2759"/>
<gene>
    <name evidence="1" type="ORF">PACLA_8A020603</name>
</gene>
<dbReference type="Gene3D" id="3.40.630.30">
    <property type="match status" value="1"/>
</dbReference>
<dbReference type="InterPro" id="IPR016181">
    <property type="entry name" value="Acyl_CoA_acyltransferase"/>
</dbReference>
<dbReference type="PROSITE" id="PS51186">
    <property type="entry name" value="GNAT"/>
    <property type="match status" value="1"/>
</dbReference>
<accession>A0A7D9EKD1</accession>
<dbReference type="InterPro" id="IPR000182">
    <property type="entry name" value="GNAT_dom"/>
</dbReference>
<sequence length="314" mass="36042">MDIQIRLARKTDLASIIELSKGIYEGHDYLPLVFLRWLDEPNRRVIVAEKGGAVIGIRAFHIVDGGNTVVSQSLRVHPKYRGQGISTVLILAEQRYVQTHFPSVITERYTTMSTNVSRLAIQRKSAGENLVLELGIVAFYVNSATFFNRSELACENEKVRSMDIMEFQRAISEGRLDSVLHKDTLIIDWEPFKANSCNTACGLVNEDDCLFVSEKNQSQKDIQCFSHGRLSPRVKCPHWVATIYTEHLKLLKIHIAKQLEYATLQARKKKFIFSCFLPTCFVSNAKQYVLDEFSLEYVEFFNFNLLLFEKNFRA</sequence>